<dbReference type="Proteomes" id="UP000885779">
    <property type="component" value="Unassembled WGS sequence"/>
</dbReference>
<evidence type="ECO:0000259" key="2">
    <source>
        <dbReference type="SMART" id="SM00934"/>
    </source>
</evidence>
<comment type="caution">
    <text evidence="3">The sequence shown here is derived from an EMBL/GenBank/DDBJ whole genome shotgun (WGS) entry which is preliminary data.</text>
</comment>
<dbReference type="Gene3D" id="3.20.20.70">
    <property type="entry name" value="Aldolase class I"/>
    <property type="match status" value="1"/>
</dbReference>
<name>A0A7V4TXZ2_CALAY</name>
<dbReference type="AlphaFoldDB" id="A0A7V4TXZ2"/>
<dbReference type="SUPFAM" id="SSF51366">
    <property type="entry name" value="Ribulose-phoshate binding barrel"/>
    <property type="match status" value="1"/>
</dbReference>
<evidence type="ECO:0000313" key="3">
    <source>
        <dbReference type="EMBL" id="HGY54491.1"/>
    </source>
</evidence>
<proteinExistence type="predicted"/>
<dbReference type="InterPro" id="IPR013785">
    <property type="entry name" value="Aldolase_TIM"/>
</dbReference>
<sequence length="224" mass="25099">MDRIRKVIPALDVTDLSRITDLLAKIDTLDIIYGYKVGFSLGLTYGLPKVAETIRRVSSKPIIYDHQKAATDIPDTGKLFAKTMKDSGMDEVILFPQAGPATLQAWVEALQEQRLEVIVGGIMTHPKFVVSEGGFIRDEAVTDIYRRAFRAGVRRFVVPLTKPQAVSQLYKEAGLDEECIFYSPGFGKQGGDPKQFDYLKTHYWIIGRSLLQAEDPVGYLKNIE</sequence>
<dbReference type="GO" id="GO:0006207">
    <property type="term" value="P:'de novo' pyrimidine nucleobase biosynthetic process"/>
    <property type="evidence" value="ECO:0007669"/>
    <property type="project" value="InterPro"/>
</dbReference>
<dbReference type="Pfam" id="PF00215">
    <property type="entry name" value="OMPdecase"/>
    <property type="match status" value="1"/>
</dbReference>
<gene>
    <name evidence="3" type="ORF">ENK44_02190</name>
</gene>
<protein>
    <recommendedName>
        <fullName evidence="2">Orotidine 5'-phosphate decarboxylase domain-containing protein</fullName>
    </recommendedName>
</protein>
<dbReference type="EMBL" id="DRQG01000021">
    <property type="protein sequence ID" value="HGY54491.1"/>
    <property type="molecule type" value="Genomic_DNA"/>
</dbReference>
<reference evidence="3" key="1">
    <citation type="journal article" date="2020" name="mSystems">
        <title>Genome- and Community-Level Interaction Insights into Carbon Utilization and Element Cycling Functions of Hydrothermarchaeota in Hydrothermal Sediment.</title>
        <authorList>
            <person name="Zhou Z."/>
            <person name="Liu Y."/>
            <person name="Xu W."/>
            <person name="Pan J."/>
            <person name="Luo Z.H."/>
            <person name="Li M."/>
        </authorList>
    </citation>
    <scope>NUCLEOTIDE SEQUENCE [LARGE SCALE GENOMIC DNA]</scope>
    <source>
        <strain evidence="3">HyVt-577</strain>
    </source>
</reference>
<dbReference type="InterPro" id="IPR001754">
    <property type="entry name" value="OMPdeCOase_dom"/>
</dbReference>
<feature type="domain" description="Orotidine 5'-phosphate decarboxylase" evidence="2">
    <location>
        <begin position="6"/>
        <end position="223"/>
    </location>
</feature>
<evidence type="ECO:0000256" key="1">
    <source>
        <dbReference type="ARBA" id="ARBA00023239"/>
    </source>
</evidence>
<dbReference type="SMART" id="SM00934">
    <property type="entry name" value="OMPdecase"/>
    <property type="match status" value="1"/>
</dbReference>
<dbReference type="InterPro" id="IPR011060">
    <property type="entry name" value="RibuloseP-bd_barrel"/>
</dbReference>
<organism evidence="3">
    <name type="scientific">Caldithrix abyssi</name>
    <dbReference type="NCBI Taxonomy" id="187145"/>
    <lineage>
        <taxon>Bacteria</taxon>
        <taxon>Pseudomonadati</taxon>
        <taxon>Calditrichota</taxon>
        <taxon>Calditrichia</taxon>
        <taxon>Calditrichales</taxon>
        <taxon>Calditrichaceae</taxon>
        <taxon>Caldithrix</taxon>
    </lineage>
</organism>
<accession>A0A7V4TXZ2</accession>
<dbReference type="GO" id="GO:0004590">
    <property type="term" value="F:orotidine-5'-phosphate decarboxylase activity"/>
    <property type="evidence" value="ECO:0007669"/>
    <property type="project" value="InterPro"/>
</dbReference>
<keyword evidence="1" id="KW-0456">Lyase</keyword>